<dbReference type="InterPro" id="IPR014710">
    <property type="entry name" value="RmlC-like_jellyroll"/>
</dbReference>
<organism evidence="1 2">
    <name type="scientific">Fluviicola chungangensis</name>
    <dbReference type="NCBI Taxonomy" id="2597671"/>
    <lineage>
        <taxon>Bacteria</taxon>
        <taxon>Pseudomonadati</taxon>
        <taxon>Bacteroidota</taxon>
        <taxon>Flavobacteriia</taxon>
        <taxon>Flavobacteriales</taxon>
        <taxon>Crocinitomicaceae</taxon>
        <taxon>Fluviicola</taxon>
    </lineage>
</organism>
<gene>
    <name evidence="1" type="ORF">FO442_11630</name>
</gene>
<dbReference type="PANTHER" id="PTHR37943">
    <property type="entry name" value="PROTEIN VES"/>
    <property type="match status" value="1"/>
</dbReference>
<accession>A0A556MR48</accession>
<dbReference type="Proteomes" id="UP000316008">
    <property type="component" value="Unassembled WGS sequence"/>
</dbReference>
<dbReference type="SUPFAM" id="SSF51182">
    <property type="entry name" value="RmlC-like cupins"/>
    <property type="match status" value="1"/>
</dbReference>
<dbReference type="Pfam" id="PF05962">
    <property type="entry name" value="HutD"/>
    <property type="match status" value="1"/>
</dbReference>
<dbReference type="RefSeq" id="WP_144333366.1">
    <property type="nucleotide sequence ID" value="NZ_VLPL01000005.1"/>
</dbReference>
<name>A0A556MR48_9FLAO</name>
<dbReference type="AlphaFoldDB" id="A0A556MR48"/>
<proteinExistence type="predicted"/>
<dbReference type="PANTHER" id="PTHR37943:SF1">
    <property type="entry name" value="PROTEIN VES"/>
    <property type="match status" value="1"/>
</dbReference>
<comment type="caution">
    <text evidence="1">The sequence shown here is derived from an EMBL/GenBank/DDBJ whole genome shotgun (WGS) entry which is preliminary data.</text>
</comment>
<dbReference type="InterPro" id="IPR010282">
    <property type="entry name" value="Uncharacterised_HutD/Ves"/>
</dbReference>
<evidence type="ECO:0000313" key="1">
    <source>
        <dbReference type="EMBL" id="TSJ42411.1"/>
    </source>
</evidence>
<keyword evidence="2" id="KW-1185">Reference proteome</keyword>
<sequence length="186" mass="20937">MKILTEADFRSSTWSGGTTTQLIISPEGASLEERNFDWRISTAVVKTEVSDFTVFHGYERILIPLKGKLEMEHRTPNGVIRQDVSEFELARFSGEWSTKGKGKITDFNIFFKPVYHPKLHISHFSGETEVVLPETTDMVFLESGSCTAGIRFIHAPALLLIEDSEKVQLACSKDSRIISIELDLVD</sequence>
<reference evidence="1 2" key="1">
    <citation type="submission" date="2019-07" db="EMBL/GenBank/DDBJ databases">
        <authorList>
            <person name="Huq M.A."/>
        </authorList>
    </citation>
    <scope>NUCLEOTIDE SEQUENCE [LARGE SCALE GENOMIC DNA]</scope>
    <source>
        <strain evidence="1 2">MAH-3</strain>
    </source>
</reference>
<evidence type="ECO:0000313" key="2">
    <source>
        <dbReference type="Proteomes" id="UP000316008"/>
    </source>
</evidence>
<protein>
    <submittedName>
        <fullName evidence="1">HutD family protein</fullName>
    </submittedName>
</protein>
<dbReference type="EMBL" id="VLPL01000005">
    <property type="protein sequence ID" value="TSJ42411.1"/>
    <property type="molecule type" value="Genomic_DNA"/>
</dbReference>
<dbReference type="Gene3D" id="2.60.120.10">
    <property type="entry name" value="Jelly Rolls"/>
    <property type="match status" value="1"/>
</dbReference>
<dbReference type="OrthoDB" id="9786443at2"/>
<dbReference type="InterPro" id="IPR011051">
    <property type="entry name" value="RmlC_Cupin_sf"/>
</dbReference>